<dbReference type="InParanoid" id="A0A2J7PRU5"/>
<dbReference type="Proteomes" id="UP000235965">
    <property type="component" value="Unassembled WGS sequence"/>
</dbReference>
<evidence type="ECO:0000259" key="2">
    <source>
        <dbReference type="Pfam" id="PF04194"/>
    </source>
</evidence>
<evidence type="ECO:0000313" key="3">
    <source>
        <dbReference type="EMBL" id="PNF19058.1"/>
    </source>
</evidence>
<dbReference type="EMBL" id="NEVH01021952">
    <property type="protein sequence ID" value="PNF19058.1"/>
    <property type="molecule type" value="Genomic_DNA"/>
</dbReference>
<sequence>MIDVLNAINVCYFLVVSALVIVRVFVMARKGLKVLLGFEDEFITEKHKMNVSFTTNKIGGKPDWPVDGIPQPLCQLCGLALPLVVQIYAPIENLPYHRSLYLFGCVNPNCWNQNESWVCIRSQTLETGSNTSTTTVNTLSTSEWCADADEWEDDNGNNSEENGNVIGRIESYFSDEEDETEDYEDDVQVRLGNLSVDERNANWEGDMGVTAGAGAGAGAVGRLHSPSATAEIEGDESEVVSIDTPTAPQHDLTALLQDVAPLPMELRSRNGGDGNRQHYTLPTGPPQFTSSFISVSEEELRSSPTITPISEHVLELLQEYQQNNDDYMNMLHAEQEKSLEEDEGEQFTQEKYEKSMPTHGDRMFHHFVSRIQNHPGQILRYCRDGGAPLLLYPLQDFPVTCVHCHNKMLFEMQVLPTLIPKLQLLGPGGEGVHLEFGTVLVFTCRQSCWTATDTWREEKVVVQAEKL</sequence>
<keyword evidence="1" id="KW-0472">Membrane</keyword>
<dbReference type="Pfam" id="PF04194">
    <property type="entry name" value="PDCD2_C"/>
    <property type="match status" value="1"/>
</dbReference>
<feature type="domain" description="Programmed cell death protein 2 C-terminal" evidence="2">
    <location>
        <begin position="361"/>
        <end position="463"/>
    </location>
</feature>
<evidence type="ECO:0000313" key="4">
    <source>
        <dbReference type="Proteomes" id="UP000235965"/>
    </source>
</evidence>
<reference evidence="3 4" key="1">
    <citation type="submission" date="2017-12" db="EMBL/GenBank/DDBJ databases">
        <title>Hemimetabolous genomes reveal molecular basis of termite eusociality.</title>
        <authorList>
            <person name="Harrison M.C."/>
            <person name="Jongepier E."/>
            <person name="Robertson H.M."/>
            <person name="Arning N."/>
            <person name="Bitard-Feildel T."/>
            <person name="Chao H."/>
            <person name="Childers C.P."/>
            <person name="Dinh H."/>
            <person name="Doddapaneni H."/>
            <person name="Dugan S."/>
            <person name="Gowin J."/>
            <person name="Greiner C."/>
            <person name="Han Y."/>
            <person name="Hu H."/>
            <person name="Hughes D.S.T."/>
            <person name="Huylmans A.-K."/>
            <person name="Kemena C."/>
            <person name="Kremer L.P.M."/>
            <person name="Lee S.L."/>
            <person name="Lopez-Ezquerra A."/>
            <person name="Mallet L."/>
            <person name="Monroy-Kuhn J.M."/>
            <person name="Moser A."/>
            <person name="Murali S.C."/>
            <person name="Muzny D.M."/>
            <person name="Otani S."/>
            <person name="Piulachs M.-D."/>
            <person name="Poelchau M."/>
            <person name="Qu J."/>
            <person name="Schaub F."/>
            <person name="Wada-Katsumata A."/>
            <person name="Worley K.C."/>
            <person name="Xie Q."/>
            <person name="Ylla G."/>
            <person name="Poulsen M."/>
            <person name="Gibbs R.A."/>
            <person name="Schal C."/>
            <person name="Richards S."/>
            <person name="Belles X."/>
            <person name="Korb J."/>
            <person name="Bornberg-Bauer E."/>
        </authorList>
    </citation>
    <scope>NUCLEOTIDE SEQUENCE [LARGE SCALE GENOMIC DNA]</scope>
    <source>
        <tissue evidence="3">Whole body</tissue>
    </source>
</reference>
<organism evidence="3 4">
    <name type="scientific">Cryptotermes secundus</name>
    <dbReference type="NCBI Taxonomy" id="105785"/>
    <lineage>
        <taxon>Eukaryota</taxon>
        <taxon>Metazoa</taxon>
        <taxon>Ecdysozoa</taxon>
        <taxon>Arthropoda</taxon>
        <taxon>Hexapoda</taxon>
        <taxon>Insecta</taxon>
        <taxon>Pterygota</taxon>
        <taxon>Neoptera</taxon>
        <taxon>Polyneoptera</taxon>
        <taxon>Dictyoptera</taxon>
        <taxon>Blattodea</taxon>
        <taxon>Blattoidea</taxon>
        <taxon>Termitoidae</taxon>
        <taxon>Kalotermitidae</taxon>
        <taxon>Cryptotermitinae</taxon>
        <taxon>Cryptotermes</taxon>
    </lineage>
</organism>
<keyword evidence="4" id="KW-1185">Reference proteome</keyword>
<dbReference type="InterPro" id="IPR007320">
    <property type="entry name" value="PDCD2_C"/>
</dbReference>
<dbReference type="GO" id="GO:0005737">
    <property type="term" value="C:cytoplasm"/>
    <property type="evidence" value="ECO:0007669"/>
    <property type="project" value="InterPro"/>
</dbReference>
<keyword evidence="1" id="KW-0812">Transmembrane</keyword>
<comment type="caution">
    <text evidence="3">The sequence shown here is derived from an EMBL/GenBank/DDBJ whole genome shotgun (WGS) entry which is preliminary data.</text>
</comment>
<proteinExistence type="predicted"/>
<dbReference type="AlphaFoldDB" id="A0A2J7PRU5"/>
<dbReference type="PANTHER" id="PTHR46421:SF1">
    <property type="entry name" value="PROGRAMMED CELL DEATH PROTEIN 2-LIKE"/>
    <property type="match status" value="1"/>
</dbReference>
<keyword evidence="1" id="KW-1133">Transmembrane helix</keyword>
<dbReference type="FunCoup" id="A0A2J7PRU5">
    <property type="interactions" value="897"/>
</dbReference>
<protein>
    <submittedName>
        <fullName evidence="3">Programmed cell death protein 2-like</fullName>
    </submittedName>
</protein>
<gene>
    <name evidence="3" type="ORF">B7P43_G11701</name>
</gene>
<accession>A0A2J7PRU5</accession>
<name>A0A2J7PRU5_9NEOP</name>
<dbReference type="GO" id="GO:0006915">
    <property type="term" value="P:apoptotic process"/>
    <property type="evidence" value="ECO:0007669"/>
    <property type="project" value="TreeGrafter"/>
</dbReference>
<feature type="transmembrane region" description="Helical" evidence="1">
    <location>
        <begin position="6"/>
        <end position="26"/>
    </location>
</feature>
<dbReference type="STRING" id="105785.A0A2J7PRU5"/>
<evidence type="ECO:0000256" key="1">
    <source>
        <dbReference type="SAM" id="Phobius"/>
    </source>
</evidence>
<dbReference type="OrthoDB" id="366284at2759"/>
<dbReference type="InterPro" id="IPR052815">
    <property type="entry name" value="PDCD2-like_regulator"/>
</dbReference>
<dbReference type="PANTHER" id="PTHR46421">
    <property type="entry name" value="PROGRAMMED CELL DEATH PROTEIN 2-LIKE"/>
    <property type="match status" value="1"/>
</dbReference>